<evidence type="ECO:0000313" key="1">
    <source>
        <dbReference type="EMBL" id="SHJ37094.1"/>
    </source>
</evidence>
<evidence type="ECO:0000313" key="2">
    <source>
        <dbReference type="Proteomes" id="UP000184442"/>
    </source>
</evidence>
<gene>
    <name evidence="1" type="ORF">SAMN02745176_03370</name>
</gene>
<dbReference type="RefSeq" id="WP_073027853.1">
    <property type="nucleotide sequence ID" value="NZ_FQZS01000037.1"/>
</dbReference>
<organism evidence="1 2">
    <name type="scientific">Lutispora thermophila DSM 19022</name>
    <dbReference type="NCBI Taxonomy" id="1122184"/>
    <lineage>
        <taxon>Bacteria</taxon>
        <taxon>Bacillati</taxon>
        <taxon>Bacillota</taxon>
        <taxon>Clostridia</taxon>
        <taxon>Lutisporales</taxon>
        <taxon>Lutisporaceae</taxon>
        <taxon>Lutispora</taxon>
    </lineage>
</organism>
<name>A0A1M6IRL3_9FIRM</name>
<accession>A0A1M6IRL3</accession>
<protein>
    <submittedName>
        <fullName evidence="1">Uncharacterized protein</fullName>
    </submittedName>
</protein>
<reference evidence="1 2" key="1">
    <citation type="submission" date="2016-11" db="EMBL/GenBank/DDBJ databases">
        <authorList>
            <person name="Jaros S."/>
            <person name="Januszkiewicz K."/>
            <person name="Wedrychowicz H."/>
        </authorList>
    </citation>
    <scope>NUCLEOTIDE SEQUENCE [LARGE SCALE GENOMIC DNA]</scope>
    <source>
        <strain evidence="1 2">DSM 19022</strain>
    </source>
</reference>
<dbReference type="Proteomes" id="UP000184442">
    <property type="component" value="Unassembled WGS sequence"/>
</dbReference>
<proteinExistence type="predicted"/>
<dbReference type="AlphaFoldDB" id="A0A1M6IRL3"/>
<keyword evidence="2" id="KW-1185">Reference proteome</keyword>
<sequence>MNRDRLNNMKIRKIGPDCFFNAVSCNLEYSNKLWLSLYYTYGIFIYNKGLFTKFIMNKQPKDYLVPENMLYFRTKPLSLYRQYYDKFIENNISNTFLNKYLKSIELNQIEDLKYIKDKFLNNNISLILPVNVSMLKSEYQKSASRFPQGDMTYHFVNLFDIDIKNSDAFIIDAYFQFKGNIPKDLLINSVKDSINGFKNSKIYYIELDNELDNDITRAINYSLDLYKREEIIIDGIIFESSLEATESLYYDIYDILELFNSLFKEYTSQFMSFQLIPIRRQKDSICEIILELKKYNFIMISDDLINLLVTNSKLWNRLDYILDLIFLRNQNIIKEKHRIRQCLNDILDNEILINKEIKLLYMP</sequence>
<dbReference type="EMBL" id="FQZS01000037">
    <property type="protein sequence ID" value="SHJ37094.1"/>
    <property type="molecule type" value="Genomic_DNA"/>
</dbReference>